<keyword evidence="2 5" id="KW-0547">Nucleotide-binding</keyword>
<dbReference type="PANTHER" id="PTHR10218:SF302">
    <property type="entry name" value="GUANINE NUCLEOTIDE-BINDING PROTEIN ALPHA-5 SUBUNIT"/>
    <property type="match status" value="1"/>
</dbReference>
<dbReference type="Proteomes" id="UP000077115">
    <property type="component" value="Unassembled WGS sequence"/>
</dbReference>
<sequence>MKPEDQSIQSILAAQNRHSLEIDRQIEIDRLRRNKIKEEVHVLILGSGDSGKTTFLKQIKILYGGAYKETERKACRFQILKNIRESVMAIIAFLNFDGSMDDFSHLKKSIQVVSEHLKQQEPDGVCNISANCAVEIEMLWKDPKLQEYLKELDRTELQLQDTAGYFLSQASKYIPESYLPVNDDIVRIRSPTSQITESIYTIEGSVFHFFDVGGQLKHRKQWAPYFDHVSTIIFVVSLACYDQNLAEDATVNRMHDALELFEGVCNNPLLKKISVTLFLNKKDLFETKIATVPINNYFPDFLELNTTLKKGSKFFDRKFRYTLLDDETGSDHQRNVFTYVTCCTDTNTMEIIILTVMSSIMQKNLSSIGLQ</sequence>
<dbReference type="SMART" id="SM00275">
    <property type="entry name" value="G_alpha"/>
    <property type="match status" value="1"/>
</dbReference>
<feature type="binding site" evidence="6">
    <location>
        <position position="192"/>
    </location>
    <ligand>
        <name>Mg(2+)</name>
        <dbReference type="ChEBI" id="CHEBI:18420"/>
    </ligand>
</feature>
<dbReference type="STRING" id="403673.A0A177W8L3"/>
<evidence type="ECO:0000256" key="1">
    <source>
        <dbReference type="ARBA" id="ARBA00022723"/>
    </source>
</evidence>
<dbReference type="GO" id="GO:0005525">
    <property type="term" value="F:GTP binding"/>
    <property type="evidence" value="ECO:0007669"/>
    <property type="project" value="UniProtKB-KW"/>
</dbReference>
<dbReference type="EMBL" id="DS022300">
    <property type="protein sequence ID" value="OAJ36106.1"/>
    <property type="molecule type" value="Genomic_DNA"/>
</dbReference>
<evidence type="ECO:0000256" key="4">
    <source>
        <dbReference type="ARBA" id="ARBA00023224"/>
    </source>
</evidence>
<dbReference type="Gene3D" id="1.10.400.10">
    <property type="entry name" value="GI Alpha 1, domain 2-like"/>
    <property type="match status" value="1"/>
</dbReference>
<dbReference type="GO" id="GO:0007188">
    <property type="term" value="P:adenylate cyclase-modulating G protein-coupled receptor signaling pathway"/>
    <property type="evidence" value="ECO:0007669"/>
    <property type="project" value="TreeGrafter"/>
</dbReference>
<keyword evidence="3 5" id="KW-0342">GTP-binding</keyword>
<dbReference type="OrthoDB" id="2136472at2759"/>
<accession>A0A177W8L3</accession>
<dbReference type="SUPFAM" id="SSF47895">
    <property type="entry name" value="Transducin (alpha subunit), insertion domain"/>
    <property type="match status" value="1"/>
</dbReference>
<dbReference type="InterPro" id="IPR027417">
    <property type="entry name" value="P-loop_NTPase"/>
</dbReference>
<dbReference type="VEuPathDB" id="FungiDB:BDEG_20316"/>
<dbReference type="GO" id="GO:0031683">
    <property type="term" value="F:G-protein beta/gamma-subunit complex binding"/>
    <property type="evidence" value="ECO:0007669"/>
    <property type="project" value="InterPro"/>
</dbReference>
<keyword evidence="1 6" id="KW-0479">Metal-binding</keyword>
<dbReference type="PROSITE" id="PS51882">
    <property type="entry name" value="G_ALPHA"/>
    <property type="match status" value="1"/>
</dbReference>
<dbReference type="GO" id="GO:0001664">
    <property type="term" value="F:G protein-coupled receptor binding"/>
    <property type="evidence" value="ECO:0007669"/>
    <property type="project" value="TreeGrafter"/>
</dbReference>
<dbReference type="FunFam" id="3.40.50.300:FF:000720">
    <property type="entry name" value="Guanine nucleotide-binding protein G(k) subunit alpha"/>
    <property type="match status" value="1"/>
</dbReference>
<evidence type="ECO:0000256" key="6">
    <source>
        <dbReference type="PIRSR" id="PIRSR601019-2"/>
    </source>
</evidence>
<dbReference type="PRINTS" id="PR00318">
    <property type="entry name" value="GPROTEINA"/>
</dbReference>
<dbReference type="PANTHER" id="PTHR10218">
    <property type="entry name" value="GTP-BINDING PROTEIN ALPHA SUBUNIT"/>
    <property type="match status" value="1"/>
</dbReference>
<evidence type="ECO:0000256" key="3">
    <source>
        <dbReference type="ARBA" id="ARBA00023134"/>
    </source>
</evidence>
<keyword evidence="4" id="KW-0807">Transducer</keyword>
<gene>
    <name evidence="7" type="ORF">BDEG_20316</name>
</gene>
<keyword evidence="6" id="KW-0460">Magnesium</keyword>
<dbReference type="GO" id="GO:0005834">
    <property type="term" value="C:heterotrimeric G-protein complex"/>
    <property type="evidence" value="ECO:0007669"/>
    <property type="project" value="TreeGrafter"/>
</dbReference>
<dbReference type="SUPFAM" id="SSF52540">
    <property type="entry name" value="P-loop containing nucleoside triphosphate hydrolases"/>
    <property type="match status" value="1"/>
</dbReference>
<feature type="binding site" evidence="6">
    <location>
        <position position="53"/>
    </location>
    <ligand>
        <name>Mg(2+)</name>
        <dbReference type="ChEBI" id="CHEBI:18420"/>
    </ligand>
</feature>
<dbReference type="GO" id="GO:0003924">
    <property type="term" value="F:GTPase activity"/>
    <property type="evidence" value="ECO:0007669"/>
    <property type="project" value="InterPro"/>
</dbReference>
<feature type="binding site" evidence="5">
    <location>
        <begin position="211"/>
        <end position="215"/>
    </location>
    <ligand>
        <name>GTP</name>
        <dbReference type="ChEBI" id="CHEBI:37565"/>
    </ligand>
</feature>
<feature type="binding site" evidence="5">
    <location>
        <begin position="280"/>
        <end position="283"/>
    </location>
    <ligand>
        <name>GTP</name>
        <dbReference type="ChEBI" id="CHEBI:37565"/>
    </ligand>
</feature>
<name>A0A177W8L3_BATDL</name>
<dbReference type="Pfam" id="PF00503">
    <property type="entry name" value="G-alpha"/>
    <property type="match status" value="1"/>
</dbReference>
<protein>
    <submittedName>
        <fullName evidence="7">Uncharacterized protein</fullName>
    </submittedName>
</protein>
<evidence type="ECO:0000313" key="8">
    <source>
        <dbReference type="Proteomes" id="UP000077115"/>
    </source>
</evidence>
<evidence type="ECO:0000313" key="7">
    <source>
        <dbReference type="EMBL" id="OAJ36106.1"/>
    </source>
</evidence>
<dbReference type="GO" id="GO:0046872">
    <property type="term" value="F:metal ion binding"/>
    <property type="evidence" value="ECO:0007669"/>
    <property type="project" value="UniProtKB-KW"/>
</dbReference>
<dbReference type="CDD" id="cd00066">
    <property type="entry name" value="G-alpha"/>
    <property type="match status" value="1"/>
</dbReference>
<evidence type="ECO:0000256" key="5">
    <source>
        <dbReference type="PIRSR" id="PIRSR601019-1"/>
    </source>
</evidence>
<dbReference type="AlphaFoldDB" id="A0A177W8L3"/>
<organism evidence="7 8">
    <name type="scientific">Batrachochytrium dendrobatidis (strain JEL423)</name>
    <dbReference type="NCBI Taxonomy" id="403673"/>
    <lineage>
        <taxon>Eukaryota</taxon>
        <taxon>Fungi</taxon>
        <taxon>Fungi incertae sedis</taxon>
        <taxon>Chytridiomycota</taxon>
        <taxon>Chytridiomycota incertae sedis</taxon>
        <taxon>Chytridiomycetes</taxon>
        <taxon>Rhizophydiales</taxon>
        <taxon>Rhizophydiales incertae sedis</taxon>
        <taxon>Batrachochytrium</taxon>
    </lineage>
</organism>
<dbReference type="GO" id="GO:0005737">
    <property type="term" value="C:cytoplasm"/>
    <property type="evidence" value="ECO:0007669"/>
    <property type="project" value="TreeGrafter"/>
</dbReference>
<evidence type="ECO:0000256" key="2">
    <source>
        <dbReference type="ARBA" id="ARBA00022741"/>
    </source>
</evidence>
<dbReference type="Gene3D" id="3.40.50.300">
    <property type="entry name" value="P-loop containing nucleotide triphosphate hydrolases"/>
    <property type="match status" value="1"/>
</dbReference>
<proteinExistence type="predicted"/>
<dbReference type="InterPro" id="IPR001019">
    <property type="entry name" value="Gprotein_alpha_su"/>
</dbReference>
<reference evidence="7 8" key="2">
    <citation type="submission" date="2016-05" db="EMBL/GenBank/DDBJ databases">
        <title>Lineage-specific infection strategies underlie the spectrum of fungal disease in amphibians.</title>
        <authorList>
            <person name="Cuomo C.A."/>
            <person name="Farrer R.A."/>
            <person name="James T."/>
            <person name="Longcore J."/>
            <person name="Birren B."/>
        </authorList>
    </citation>
    <scope>NUCLEOTIDE SEQUENCE [LARGE SCALE GENOMIC DNA]</scope>
    <source>
        <strain evidence="7 8">JEL423</strain>
    </source>
</reference>
<dbReference type="InterPro" id="IPR011025">
    <property type="entry name" value="GproteinA_insert"/>
</dbReference>
<dbReference type="eggNOG" id="KOG0082">
    <property type="taxonomic scope" value="Eukaryota"/>
</dbReference>
<reference evidence="7 8" key="1">
    <citation type="submission" date="2006-10" db="EMBL/GenBank/DDBJ databases">
        <title>The Genome Sequence of Batrachochytrium dendrobatidis JEL423.</title>
        <authorList>
            <consortium name="The Broad Institute Genome Sequencing Platform"/>
            <person name="Birren B."/>
            <person name="Lander E."/>
            <person name="Galagan J."/>
            <person name="Cuomo C."/>
            <person name="Devon K."/>
            <person name="Jaffe D."/>
            <person name="Butler J."/>
            <person name="Alvarez P."/>
            <person name="Gnerre S."/>
            <person name="Grabherr M."/>
            <person name="Kleber M."/>
            <person name="Mauceli E."/>
            <person name="Brockman W."/>
            <person name="Young S."/>
            <person name="LaButti K."/>
            <person name="Sykes S."/>
            <person name="DeCaprio D."/>
            <person name="Crawford M."/>
            <person name="Koehrsen M."/>
            <person name="Engels R."/>
            <person name="Montgomery P."/>
            <person name="Pearson M."/>
            <person name="Howarth C."/>
            <person name="Larson L."/>
            <person name="White J."/>
            <person name="O'Leary S."/>
            <person name="Kodira C."/>
            <person name="Zeng Q."/>
            <person name="Yandava C."/>
            <person name="Alvarado L."/>
            <person name="Longcore J."/>
            <person name="James T."/>
        </authorList>
    </citation>
    <scope>NUCLEOTIDE SEQUENCE [LARGE SCALE GENOMIC DNA]</scope>
    <source>
        <strain evidence="7 8">JEL423</strain>
    </source>
</reference>